<sequence>MTSNLLLYVFVIINKLEHQNSPSLLNIYSIIIYLTKEKEKKEVIIDECKIFRDLFYRKISELFFFPKKK</sequence>
<dbReference type="Proteomes" id="UP000006729">
    <property type="component" value="Chromosome 5"/>
</dbReference>
<dbReference type="InParanoid" id="A0A2K2AIJ5"/>
<evidence type="ECO:0000313" key="1">
    <source>
        <dbReference type="EMBL" id="PNT37353.1"/>
    </source>
</evidence>
<reference evidence="1 2" key="1">
    <citation type="journal article" date="2006" name="Science">
        <title>The genome of black cottonwood, Populus trichocarpa (Torr. &amp; Gray).</title>
        <authorList>
            <person name="Tuskan G.A."/>
            <person name="Difazio S."/>
            <person name="Jansson S."/>
            <person name="Bohlmann J."/>
            <person name="Grigoriev I."/>
            <person name="Hellsten U."/>
            <person name="Putnam N."/>
            <person name="Ralph S."/>
            <person name="Rombauts S."/>
            <person name="Salamov A."/>
            <person name="Schein J."/>
            <person name="Sterck L."/>
            <person name="Aerts A."/>
            <person name="Bhalerao R.R."/>
            <person name="Bhalerao R.P."/>
            <person name="Blaudez D."/>
            <person name="Boerjan W."/>
            <person name="Brun A."/>
            <person name="Brunner A."/>
            <person name="Busov V."/>
            <person name="Campbell M."/>
            <person name="Carlson J."/>
            <person name="Chalot M."/>
            <person name="Chapman J."/>
            <person name="Chen G.L."/>
            <person name="Cooper D."/>
            <person name="Coutinho P.M."/>
            <person name="Couturier J."/>
            <person name="Covert S."/>
            <person name="Cronk Q."/>
            <person name="Cunningham R."/>
            <person name="Davis J."/>
            <person name="Degroeve S."/>
            <person name="Dejardin A."/>
            <person name="Depamphilis C."/>
            <person name="Detter J."/>
            <person name="Dirks B."/>
            <person name="Dubchak I."/>
            <person name="Duplessis S."/>
            <person name="Ehlting J."/>
            <person name="Ellis B."/>
            <person name="Gendler K."/>
            <person name="Goodstein D."/>
            <person name="Gribskov M."/>
            <person name="Grimwood J."/>
            <person name="Groover A."/>
            <person name="Gunter L."/>
            <person name="Hamberger B."/>
            <person name="Heinze B."/>
            <person name="Helariutta Y."/>
            <person name="Henrissat B."/>
            <person name="Holligan D."/>
            <person name="Holt R."/>
            <person name="Huang W."/>
            <person name="Islam-Faridi N."/>
            <person name="Jones S."/>
            <person name="Jones-Rhoades M."/>
            <person name="Jorgensen R."/>
            <person name="Joshi C."/>
            <person name="Kangasjarvi J."/>
            <person name="Karlsson J."/>
            <person name="Kelleher C."/>
            <person name="Kirkpatrick R."/>
            <person name="Kirst M."/>
            <person name="Kohler A."/>
            <person name="Kalluri U."/>
            <person name="Larimer F."/>
            <person name="Leebens-Mack J."/>
            <person name="Leple J.C."/>
            <person name="Locascio P."/>
            <person name="Lou Y."/>
            <person name="Lucas S."/>
            <person name="Martin F."/>
            <person name="Montanini B."/>
            <person name="Napoli C."/>
            <person name="Nelson D.R."/>
            <person name="Nelson C."/>
            <person name="Nieminen K."/>
            <person name="Nilsson O."/>
            <person name="Pereda V."/>
            <person name="Peter G."/>
            <person name="Philippe R."/>
            <person name="Pilate G."/>
            <person name="Poliakov A."/>
            <person name="Razumovskaya J."/>
            <person name="Richardson P."/>
            <person name="Rinaldi C."/>
            <person name="Ritland K."/>
            <person name="Rouze P."/>
            <person name="Ryaboy D."/>
            <person name="Schmutz J."/>
            <person name="Schrader J."/>
            <person name="Segerman B."/>
            <person name="Shin H."/>
            <person name="Siddiqui A."/>
            <person name="Sterky F."/>
            <person name="Terry A."/>
            <person name="Tsai C.J."/>
            <person name="Uberbacher E."/>
            <person name="Unneberg P."/>
            <person name="Vahala J."/>
            <person name="Wall K."/>
            <person name="Wessler S."/>
            <person name="Yang G."/>
            <person name="Yin T."/>
            <person name="Douglas C."/>
            <person name="Marra M."/>
            <person name="Sandberg G."/>
            <person name="Van de Peer Y."/>
            <person name="Rokhsar D."/>
        </authorList>
    </citation>
    <scope>NUCLEOTIDE SEQUENCE [LARGE SCALE GENOMIC DNA]</scope>
    <source>
        <strain evidence="2">cv. Nisqually</strain>
    </source>
</reference>
<protein>
    <submittedName>
        <fullName evidence="1">Uncharacterized protein</fullName>
    </submittedName>
</protein>
<accession>A0A2K2AIJ5</accession>
<organism evidence="1 2">
    <name type="scientific">Populus trichocarpa</name>
    <name type="common">Western balsam poplar</name>
    <name type="synonym">Populus balsamifera subsp. trichocarpa</name>
    <dbReference type="NCBI Taxonomy" id="3694"/>
    <lineage>
        <taxon>Eukaryota</taxon>
        <taxon>Viridiplantae</taxon>
        <taxon>Streptophyta</taxon>
        <taxon>Embryophyta</taxon>
        <taxon>Tracheophyta</taxon>
        <taxon>Spermatophyta</taxon>
        <taxon>Magnoliopsida</taxon>
        <taxon>eudicotyledons</taxon>
        <taxon>Gunneridae</taxon>
        <taxon>Pentapetalae</taxon>
        <taxon>rosids</taxon>
        <taxon>fabids</taxon>
        <taxon>Malpighiales</taxon>
        <taxon>Salicaceae</taxon>
        <taxon>Saliceae</taxon>
        <taxon>Populus</taxon>
    </lineage>
</organism>
<name>A0A2K2AIJ5_POPTR</name>
<gene>
    <name evidence="1" type="ORF">POPTR_005G183500</name>
</gene>
<proteinExistence type="predicted"/>
<keyword evidence="2" id="KW-1185">Reference proteome</keyword>
<dbReference type="AlphaFoldDB" id="A0A2K2AIJ5"/>
<dbReference type="EMBL" id="CM009294">
    <property type="protein sequence ID" value="PNT37353.1"/>
    <property type="molecule type" value="Genomic_DNA"/>
</dbReference>
<evidence type="ECO:0000313" key="2">
    <source>
        <dbReference type="Proteomes" id="UP000006729"/>
    </source>
</evidence>